<dbReference type="Proteomes" id="UP001500979">
    <property type="component" value="Unassembled WGS sequence"/>
</dbReference>
<feature type="compositionally biased region" description="Gly residues" evidence="1">
    <location>
        <begin position="233"/>
        <end position="249"/>
    </location>
</feature>
<sequence length="379" mass="37938">MRGSRIAAEVAEHLDYLTEVAAELAVSDPVRERFEQAVGRAEDMKEAAEVWRRTADRVEKAARDVAGKLGGIDSSWQGADADAFLAHMQDAGLAGNDLVDAMRALAAALDHTAETVDELLTDIGDTIAETADSVSQALVVPHEGDQRARKYLSDLDGPAEELFSSVEDAFRAFARFCDELGSGKAIGDVRFDKRMPEGNWDFQAPAAPPAPAASPAAPPAPAPPAPAPPEPAPGGGGGGGAADSGGGAGAAAPPAAAEAPDLAPGGATGAAEPSATPPAAAAPVAGAAGGAAAAATGGMMGGMMPMGPMAGMMGGGAQDRQNQSRLKTKPEDLFGTPEAVPPAVIGEDPKQKAPEPKDNTAQPRRTGSAGVGDAAPPVI</sequence>
<feature type="region of interest" description="Disordered" evidence="1">
    <location>
        <begin position="310"/>
        <end position="379"/>
    </location>
</feature>
<gene>
    <name evidence="2" type="ORF">GCM10010470_50610</name>
</gene>
<evidence type="ECO:0000313" key="3">
    <source>
        <dbReference type="Proteomes" id="UP001500979"/>
    </source>
</evidence>
<dbReference type="RefSeq" id="WP_344683769.1">
    <property type="nucleotide sequence ID" value="NZ_BAAAUX010000020.1"/>
</dbReference>
<dbReference type="SUPFAM" id="SSF140453">
    <property type="entry name" value="EsxAB dimer-like"/>
    <property type="match status" value="1"/>
</dbReference>
<feature type="compositionally biased region" description="Low complexity" evidence="1">
    <location>
        <begin position="250"/>
        <end position="282"/>
    </location>
</feature>
<dbReference type="Pfam" id="PF06013">
    <property type="entry name" value="WXG100"/>
    <property type="match status" value="1"/>
</dbReference>
<name>A0ABN3VJ35_9PSEU</name>
<dbReference type="InterPro" id="IPR036689">
    <property type="entry name" value="ESAT-6-like_sf"/>
</dbReference>
<dbReference type="EMBL" id="BAAAUX010000020">
    <property type="protein sequence ID" value="GAA2809246.1"/>
    <property type="molecule type" value="Genomic_DNA"/>
</dbReference>
<evidence type="ECO:0000256" key="1">
    <source>
        <dbReference type="SAM" id="MobiDB-lite"/>
    </source>
</evidence>
<dbReference type="InterPro" id="IPR010310">
    <property type="entry name" value="T7SS_ESAT-6-like"/>
</dbReference>
<organism evidence="2 3">
    <name type="scientific">Saccharopolyspora taberi</name>
    <dbReference type="NCBI Taxonomy" id="60895"/>
    <lineage>
        <taxon>Bacteria</taxon>
        <taxon>Bacillati</taxon>
        <taxon>Actinomycetota</taxon>
        <taxon>Actinomycetes</taxon>
        <taxon>Pseudonocardiales</taxon>
        <taxon>Pseudonocardiaceae</taxon>
        <taxon>Saccharopolyspora</taxon>
    </lineage>
</organism>
<evidence type="ECO:0000313" key="2">
    <source>
        <dbReference type="EMBL" id="GAA2809246.1"/>
    </source>
</evidence>
<evidence type="ECO:0008006" key="4">
    <source>
        <dbReference type="Google" id="ProtNLM"/>
    </source>
</evidence>
<feature type="compositionally biased region" description="Basic and acidic residues" evidence="1">
    <location>
        <begin position="347"/>
        <end position="358"/>
    </location>
</feature>
<proteinExistence type="predicted"/>
<keyword evidence="3" id="KW-1185">Reference proteome</keyword>
<protein>
    <recommendedName>
        <fullName evidence="4">WXG100 family type VII secretion target</fullName>
    </recommendedName>
</protein>
<accession>A0ABN3VJ35</accession>
<reference evidence="2 3" key="1">
    <citation type="journal article" date="2019" name="Int. J. Syst. Evol. Microbiol.">
        <title>The Global Catalogue of Microorganisms (GCM) 10K type strain sequencing project: providing services to taxonomists for standard genome sequencing and annotation.</title>
        <authorList>
            <consortium name="The Broad Institute Genomics Platform"/>
            <consortium name="The Broad Institute Genome Sequencing Center for Infectious Disease"/>
            <person name="Wu L."/>
            <person name="Ma J."/>
        </authorList>
    </citation>
    <scope>NUCLEOTIDE SEQUENCE [LARGE SCALE GENOMIC DNA]</scope>
    <source>
        <strain evidence="2 3">JCM 9383</strain>
    </source>
</reference>
<feature type="compositionally biased region" description="Pro residues" evidence="1">
    <location>
        <begin position="206"/>
        <end position="232"/>
    </location>
</feature>
<dbReference type="Gene3D" id="1.10.287.1060">
    <property type="entry name" value="ESAT-6-like"/>
    <property type="match status" value="1"/>
</dbReference>
<comment type="caution">
    <text evidence="2">The sequence shown here is derived from an EMBL/GenBank/DDBJ whole genome shotgun (WGS) entry which is preliminary data.</text>
</comment>
<feature type="region of interest" description="Disordered" evidence="1">
    <location>
        <begin position="197"/>
        <end position="282"/>
    </location>
</feature>